<protein>
    <submittedName>
        <fullName evidence="1">Uncharacterized protein</fullName>
    </submittedName>
</protein>
<comment type="caution">
    <text evidence="1">The sequence shown here is derived from an EMBL/GenBank/DDBJ whole genome shotgun (WGS) entry which is preliminary data.</text>
</comment>
<gene>
    <name evidence="1" type="ORF">KK083_03425</name>
</gene>
<organism evidence="1 2">
    <name type="scientific">Chryseosolibacter histidini</name>
    <dbReference type="NCBI Taxonomy" id="2782349"/>
    <lineage>
        <taxon>Bacteria</taxon>
        <taxon>Pseudomonadati</taxon>
        <taxon>Bacteroidota</taxon>
        <taxon>Cytophagia</taxon>
        <taxon>Cytophagales</taxon>
        <taxon>Chryseotaleaceae</taxon>
        <taxon>Chryseosolibacter</taxon>
    </lineage>
</organism>
<accession>A0AAP2DIN5</accession>
<dbReference type="AlphaFoldDB" id="A0AAP2DIN5"/>
<proteinExistence type="predicted"/>
<name>A0AAP2DIN5_9BACT</name>
<sequence>MKGYAPKYSMLLPSDPGDLQLPESLLILIEKFENANGAIKDTNREGQLELLKILAQADAVISAGIHAASGAYPSKQRHLPVGPENIDAAKVMAMKAKALRLKWRMKKS</sequence>
<dbReference type="Proteomes" id="UP001319200">
    <property type="component" value="Unassembled WGS sequence"/>
</dbReference>
<evidence type="ECO:0000313" key="1">
    <source>
        <dbReference type="EMBL" id="MBT1695912.1"/>
    </source>
</evidence>
<reference evidence="1 2" key="1">
    <citation type="submission" date="2021-05" db="EMBL/GenBank/DDBJ databases">
        <title>A Polyphasic approach of four new species of the genus Ohtaekwangia: Ohtaekwangia histidinii sp. nov., Ohtaekwangia cretensis sp. nov., Ohtaekwangia indiensis sp. nov., Ohtaekwangia reichenbachii sp. nov. from diverse environment.</title>
        <authorList>
            <person name="Octaviana S."/>
        </authorList>
    </citation>
    <scope>NUCLEOTIDE SEQUENCE [LARGE SCALE GENOMIC DNA]</scope>
    <source>
        <strain evidence="1 2">PWU4</strain>
    </source>
</reference>
<dbReference type="EMBL" id="JAHESF010000002">
    <property type="protein sequence ID" value="MBT1695912.1"/>
    <property type="molecule type" value="Genomic_DNA"/>
</dbReference>
<keyword evidence="2" id="KW-1185">Reference proteome</keyword>
<dbReference type="RefSeq" id="WP_254160705.1">
    <property type="nucleotide sequence ID" value="NZ_JAHESF010000002.1"/>
</dbReference>
<evidence type="ECO:0000313" key="2">
    <source>
        <dbReference type="Proteomes" id="UP001319200"/>
    </source>
</evidence>